<protein>
    <submittedName>
        <fullName evidence="1">Uncharacterized protein</fullName>
    </submittedName>
</protein>
<comment type="caution">
    <text evidence="1">The sequence shown here is derived from an EMBL/GenBank/DDBJ whole genome shotgun (WGS) entry which is preliminary data.</text>
</comment>
<gene>
    <name evidence="1" type="ORF">DFJ65_1268</name>
</gene>
<evidence type="ECO:0000313" key="2">
    <source>
        <dbReference type="Proteomes" id="UP000256253"/>
    </source>
</evidence>
<dbReference type="RefSeq" id="WP_147301326.1">
    <property type="nucleotide sequence ID" value="NZ_QTUA01000001.1"/>
</dbReference>
<accession>A0A3D9ULD7</accession>
<organism evidence="1 2">
    <name type="scientific">Calidifontibacter indicus</name>
    <dbReference type="NCBI Taxonomy" id="419650"/>
    <lineage>
        <taxon>Bacteria</taxon>
        <taxon>Bacillati</taxon>
        <taxon>Actinomycetota</taxon>
        <taxon>Actinomycetes</taxon>
        <taxon>Micrococcales</taxon>
        <taxon>Dermacoccaceae</taxon>
        <taxon>Calidifontibacter</taxon>
    </lineage>
</organism>
<dbReference type="OrthoDB" id="4847885at2"/>
<evidence type="ECO:0000313" key="1">
    <source>
        <dbReference type="EMBL" id="REF30268.1"/>
    </source>
</evidence>
<proteinExistence type="predicted"/>
<name>A0A3D9ULD7_9MICO</name>
<dbReference type="Proteomes" id="UP000256253">
    <property type="component" value="Unassembled WGS sequence"/>
</dbReference>
<keyword evidence="2" id="KW-1185">Reference proteome</keyword>
<dbReference type="EMBL" id="QTUA01000001">
    <property type="protein sequence ID" value="REF30268.1"/>
    <property type="molecule type" value="Genomic_DNA"/>
</dbReference>
<reference evidence="1 2" key="1">
    <citation type="submission" date="2018-08" db="EMBL/GenBank/DDBJ databases">
        <title>Sequencing the genomes of 1000 actinobacteria strains.</title>
        <authorList>
            <person name="Klenk H.-P."/>
        </authorList>
    </citation>
    <scope>NUCLEOTIDE SEQUENCE [LARGE SCALE GENOMIC DNA]</scope>
    <source>
        <strain evidence="1 2">DSM 22967</strain>
    </source>
</reference>
<dbReference type="AlphaFoldDB" id="A0A3D9ULD7"/>
<sequence>MNLGDRARVRKVTAWSLLAAVLIALSGPLVVAPSVLTASAAVVGDAYVPMAPTRALDTRSGATPAGGSTTQLQLAGRSGVPATARAVVLNVTAVSPTAPGYVTVFPAGRARPTASNLNFVTGQTIANQVIVDLGPTGAIAIYTSARSNIIVDVAGYSPSTRSFAGVTPTRLLDTRSSDAAPAAGSTTQVKVAGVAGVPARTAKAVVLNVTAVSPMASGYLSVYPGGNRPGASNVNYRPGQNIAGLVVAKVATDGTVTVYTAAKTHLIVDVLGWVPSESSIRPIYPTRLLDTRSGAVPTAGSTLKVPVVGRAWLPRSGVSVVELTVTAVAPTQGGYLTVYPGGAAPTASNLNFVKGGTIANSVTAKVGADGTVSVRVSAATHVLVDIAGFGVSTGSPAWSEPSQLGSRAEVTGLSCPTASFCAAVDDSGGVSVRNGSRWADRLLDPLAQWTAVSCASPASCVVVGTKPATGGARAAVFATFDGTTWSTSRPLPGTAAMGGLSCPSTDFCLAVGSQAGRSVVLSYDGQTWVQRPGPNVAGLTVVSCVSAQYCVAGSTTGGAVRWTGVDAGWRYAPEYLDDAVSSVSCASVDVCLITGTGYGVVSINGDRIVAHYNMPYAWNPRASCSSPQRCTIVADDRRLVFSPATGTFAASDTRAGGFNAISCPTDTFCARASKGGAVTTETNGTVSLTHVVNVGQGSITQVDCPVVGTCLMADATGHRFRVDGTMVGPVFSGTDGPVALSCSSVDHCATVGQATGIITRTMMIGGVWSEASDYALDRDVSCATSTFCMTVGQRGSYAWDGTSWRKVGGSLTPTAHLVDCVDPNWCLAVTNGANDLDGNNGARINLWDGRSWTQQVAAMPNISAKAIECTARDACLLVTGDGRSSRLTGAGWSQPSAAPVDLTRLSCASAEWCVAIDASGQSYQWDGADWSVIDAIPANAISCPAVGRCVAVGERGEMRVLG</sequence>